<organism evidence="3">
    <name type="scientific">Dendroctonus ponderosae</name>
    <name type="common">Mountain pine beetle</name>
    <dbReference type="NCBI Taxonomy" id="77166"/>
    <lineage>
        <taxon>Eukaryota</taxon>
        <taxon>Metazoa</taxon>
        <taxon>Ecdysozoa</taxon>
        <taxon>Arthropoda</taxon>
        <taxon>Hexapoda</taxon>
        <taxon>Insecta</taxon>
        <taxon>Pterygota</taxon>
        <taxon>Neoptera</taxon>
        <taxon>Endopterygota</taxon>
        <taxon>Coleoptera</taxon>
        <taxon>Polyphaga</taxon>
        <taxon>Cucujiformia</taxon>
        <taxon>Curculionidae</taxon>
        <taxon>Scolytinae</taxon>
        <taxon>Dendroctonus</taxon>
    </lineage>
</organism>
<feature type="region of interest" description="Disordered" evidence="1">
    <location>
        <begin position="497"/>
        <end position="558"/>
    </location>
</feature>
<evidence type="ECO:0000259" key="2">
    <source>
        <dbReference type="Pfam" id="PF07713"/>
    </source>
</evidence>
<feature type="region of interest" description="Disordered" evidence="1">
    <location>
        <begin position="631"/>
        <end position="726"/>
    </location>
</feature>
<evidence type="ECO:0000313" key="3">
    <source>
        <dbReference type="EMBL" id="ENN79858.1"/>
    </source>
</evidence>
<feature type="compositionally biased region" description="Basic and acidic residues" evidence="1">
    <location>
        <begin position="81"/>
        <end position="92"/>
    </location>
</feature>
<accession>N6TPA8</accession>
<dbReference type="OMA" id="WERNIST"/>
<feature type="compositionally biased region" description="Basic and acidic residues" evidence="1">
    <location>
        <begin position="666"/>
        <end position="677"/>
    </location>
</feature>
<feature type="compositionally biased region" description="Basic and acidic residues" evidence="1">
    <location>
        <begin position="633"/>
        <end position="650"/>
    </location>
</feature>
<proteinExistence type="predicted"/>
<sequence length="726" mass="82627">MSESDEDTEQFCFYGKPLDPYDEDAVPRKRPITVEEQIATDAQGRRRFHGAFTGGFSAGFFNTVGSLEGWLPSEFKSSRAEKSEKIHQRPEDYMDDEDLGEDGIAPQVVRATDDYNTSRKRKKQIFADGPIPGEPVLHNIITSGNETIGYMLLKNLRIKDRRSKKVEAPTEKSYGCQMPKIDETVNFNDSNQYEIPAIYKEFLAKPKNNTFGLGYSGLDKSHFSLFPAENKTQFKVTDRNNKKLSIAGQAFGVGAFENEDDDIYMKEDMSKYDFELAAEKEKVQNKADSSKLVLGVFERSKLTPFLKNDTKYPPPSIPHSFTGKHKVRRSRFEPIVEEAPKPGRLNPAIRAKYLGENCDNEYTPSRVLSTPKQNTHKKQEVADIIPKQETSTSVSSSLDCYLSDKFVSSSKKEDVNNILQVAEKLEEKTAYGTDQMREAVRMKMFGPLTRTTIDWTPCGLLCKRFNVPEPFADRPQKSRTRTKNIIFEYQKHVEELNLQPGLNKEDTVTETDQPSNEGNSLIKDESANSNQSKENNEVKNEEAESSKLPRPKDVTEKIGLETQQDLFKAIFMSSDSESENDDEVEKSTTGSDETQENIRKEELKSTVLSDQLIPKIKPLKEGILSGISFHQFVKPEPKQQEIESQSEHTQSDQPEENNVGSYGPKIPDRLLVPEKTETTVISSDSEEDWVEKDDSHNNKKKKHKKHKSKHKKHKHEKKKKSHKSQV</sequence>
<dbReference type="EMBL" id="KB740635">
    <property type="protein sequence ID" value="ENN79858.1"/>
    <property type="molecule type" value="Genomic_DNA"/>
</dbReference>
<dbReference type="GO" id="GO:0003723">
    <property type="term" value="F:RNA binding"/>
    <property type="evidence" value="ECO:0007669"/>
    <property type="project" value="TreeGrafter"/>
</dbReference>
<evidence type="ECO:0000313" key="4">
    <source>
        <dbReference type="EMBL" id="ERL87736.1"/>
    </source>
</evidence>
<dbReference type="EMBL" id="KB631992">
    <property type="protein sequence ID" value="ERL87736.1"/>
    <property type="molecule type" value="Genomic_DNA"/>
</dbReference>
<feature type="region of interest" description="Disordered" evidence="1">
    <location>
        <begin position="1"/>
        <end position="29"/>
    </location>
</feature>
<feature type="compositionally biased region" description="Polar residues" evidence="1">
    <location>
        <begin position="651"/>
        <end position="660"/>
    </location>
</feature>
<feature type="domain" description="G patch" evidence="2">
    <location>
        <begin position="33"/>
        <end position="115"/>
    </location>
</feature>
<feature type="compositionally biased region" description="Basic and acidic residues" evidence="1">
    <location>
        <begin position="534"/>
        <end position="558"/>
    </location>
</feature>
<evidence type="ECO:0000256" key="1">
    <source>
        <dbReference type="SAM" id="MobiDB-lite"/>
    </source>
</evidence>
<dbReference type="GO" id="GO:0006397">
    <property type="term" value="P:mRNA processing"/>
    <property type="evidence" value="ECO:0007669"/>
    <property type="project" value="InterPro"/>
</dbReference>
<dbReference type="OrthoDB" id="20507at2759"/>
<dbReference type="KEGG" id="dpa:109534295"/>
<dbReference type="InterPro" id="IPR011666">
    <property type="entry name" value="DUF1604"/>
</dbReference>
<feature type="compositionally biased region" description="Basic residues" evidence="1">
    <location>
        <begin position="698"/>
        <end position="726"/>
    </location>
</feature>
<reference evidence="5" key="2">
    <citation type="submission" date="2024-08" db="UniProtKB">
        <authorList>
            <consortium name="EnsemblMetazoa"/>
        </authorList>
    </citation>
    <scope>IDENTIFICATION</scope>
</reference>
<dbReference type="STRING" id="77166.N6TPA8"/>
<feature type="non-terminal residue" evidence="3">
    <location>
        <position position="1"/>
    </location>
</feature>
<keyword evidence="6" id="KW-1185">Reference proteome</keyword>
<dbReference type="Proteomes" id="UP000019118">
    <property type="component" value="Unassembled WGS sequence"/>
</dbReference>
<gene>
    <name evidence="5" type="primary">109534295</name>
    <name evidence="4" type="ORF">D910_05125</name>
    <name evidence="3" type="ORF">YQE_03678</name>
</gene>
<evidence type="ECO:0000313" key="6">
    <source>
        <dbReference type="Proteomes" id="UP000019118"/>
    </source>
</evidence>
<dbReference type="HOGENOM" id="CLU_008613_1_0_1"/>
<feature type="region of interest" description="Disordered" evidence="1">
    <location>
        <begin position="81"/>
        <end position="100"/>
    </location>
</feature>
<protein>
    <recommendedName>
        <fullName evidence="2">G patch domain-containing protein</fullName>
    </recommendedName>
</protein>
<dbReference type="EnsemblMetazoa" id="XM_019899905.1">
    <property type="protein sequence ID" value="XP_019755464.1"/>
    <property type="gene ID" value="LOC109534295"/>
</dbReference>
<evidence type="ECO:0000313" key="5">
    <source>
        <dbReference type="EnsemblMetazoa" id="XP_019755464.1"/>
    </source>
</evidence>
<dbReference type="AlphaFoldDB" id="N6TPA8"/>
<feature type="region of interest" description="Disordered" evidence="1">
    <location>
        <begin position="572"/>
        <end position="602"/>
    </location>
</feature>
<dbReference type="Proteomes" id="UP000030742">
    <property type="component" value="Unassembled WGS sequence"/>
</dbReference>
<evidence type="ECO:0000313" key="7">
    <source>
        <dbReference type="Proteomes" id="UP000030742"/>
    </source>
</evidence>
<dbReference type="PANTHER" id="PTHR13384:SF19">
    <property type="entry name" value="G PATCH DOMAIN-CONTAINING PROTEIN 1"/>
    <property type="match status" value="1"/>
</dbReference>
<dbReference type="GO" id="GO:0005634">
    <property type="term" value="C:nucleus"/>
    <property type="evidence" value="ECO:0007669"/>
    <property type="project" value="TreeGrafter"/>
</dbReference>
<dbReference type="Pfam" id="PF07713">
    <property type="entry name" value="DUF1604"/>
    <property type="match status" value="1"/>
</dbReference>
<name>N6TPA8_DENPD</name>
<reference evidence="6 7" key="1">
    <citation type="journal article" date="2013" name="Genome Biol.">
        <title>Draft genome of the mountain pine beetle, Dendroctonus ponderosae Hopkins, a major forest pest.</title>
        <authorList>
            <person name="Keeling C.I."/>
            <person name="Yuen M.M."/>
            <person name="Liao N.Y."/>
            <person name="Docking T.R."/>
            <person name="Chan S.K."/>
            <person name="Taylor G.A."/>
            <person name="Palmquist D.L."/>
            <person name="Jackman S.D."/>
            <person name="Nguyen A."/>
            <person name="Li M."/>
            <person name="Henderson H."/>
            <person name="Janes J.K."/>
            <person name="Zhao Y."/>
            <person name="Pandoh P."/>
            <person name="Moore R."/>
            <person name="Sperling F.A."/>
            <person name="Huber D.P."/>
            <person name="Birol I."/>
            <person name="Jones S.J."/>
            <person name="Bohlmann J."/>
        </authorList>
    </citation>
    <scope>NUCLEOTIDE SEQUENCE</scope>
</reference>
<feature type="compositionally biased region" description="Polar residues" evidence="1">
    <location>
        <begin position="510"/>
        <end position="519"/>
    </location>
</feature>
<dbReference type="PANTHER" id="PTHR13384">
    <property type="entry name" value="G PATCH DOMAIN-CONTAINING PROTEIN 1"/>
    <property type="match status" value="1"/>
</dbReference>